<accession>A0A317WQW1</accession>
<proteinExistence type="predicted"/>
<protein>
    <submittedName>
        <fullName evidence="2">Uncharacterized protein</fullName>
    </submittedName>
</protein>
<feature type="compositionally biased region" description="Low complexity" evidence="1">
    <location>
        <begin position="107"/>
        <end position="129"/>
    </location>
</feature>
<sequence>MEPAMQVIRPVSRRHAGSPALDLAPVKTSMLVGARLRSCIPVKVLDLLDRTVSLSQNCLRLSPPSLLASTIRLSQALSLCLGRQVSITSSSNIIRRQHHHHHHTPHHSTSTPHHTPSSSSSTITTTTTSQGHDEPLTDLLCHPLLVPCFLTKGGSKVEATAGGVQGPQGPLNIL</sequence>
<keyword evidence="3" id="KW-1185">Reference proteome</keyword>
<comment type="caution">
    <text evidence="2">The sequence shown here is derived from an EMBL/GenBank/DDBJ whole genome shotgun (WGS) entry which is preliminary data.</text>
</comment>
<dbReference type="GeneID" id="37119784"/>
<reference evidence="2 3" key="1">
    <citation type="submission" date="2016-12" db="EMBL/GenBank/DDBJ databases">
        <title>The genomes of Aspergillus section Nigri reveals drivers in fungal speciation.</title>
        <authorList>
            <consortium name="DOE Joint Genome Institute"/>
            <person name="Vesth T.C."/>
            <person name="Nybo J."/>
            <person name="Theobald S."/>
            <person name="Brandl J."/>
            <person name="Frisvad J.C."/>
            <person name="Nielsen K.F."/>
            <person name="Lyhne E.K."/>
            <person name="Kogle M.E."/>
            <person name="Kuo A."/>
            <person name="Riley R."/>
            <person name="Clum A."/>
            <person name="Nolan M."/>
            <person name="Lipzen A."/>
            <person name="Salamov A."/>
            <person name="Henrissat B."/>
            <person name="Wiebenga A."/>
            <person name="De Vries R.P."/>
            <person name="Grigoriev I.V."/>
            <person name="Mortensen U.H."/>
            <person name="Andersen M.R."/>
            <person name="Baker S.E."/>
        </authorList>
    </citation>
    <scope>NUCLEOTIDE SEQUENCE [LARGE SCALE GENOMIC DNA]</scope>
    <source>
        <strain evidence="2 3">CBS 115572</strain>
    </source>
</reference>
<dbReference type="AlphaFoldDB" id="A0A317WQW1"/>
<dbReference type="Proteomes" id="UP000246702">
    <property type="component" value="Unassembled WGS sequence"/>
</dbReference>
<feature type="compositionally biased region" description="Basic residues" evidence="1">
    <location>
        <begin position="95"/>
        <end position="106"/>
    </location>
</feature>
<organism evidence="2 3">
    <name type="scientific">Aspergillus sclerotioniger CBS 115572</name>
    <dbReference type="NCBI Taxonomy" id="1450535"/>
    <lineage>
        <taxon>Eukaryota</taxon>
        <taxon>Fungi</taxon>
        <taxon>Dikarya</taxon>
        <taxon>Ascomycota</taxon>
        <taxon>Pezizomycotina</taxon>
        <taxon>Eurotiomycetes</taxon>
        <taxon>Eurotiomycetidae</taxon>
        <taxon>Eurotiales</taxon>
        <taxon>Aspergillaceae</taxon>
        <taxon>Aspergillus</taxon>
        <taxon>Aspergillus subgen. Circumdati</taxon>
    </lineage>
</organism>
<evidence type="ECO:0000313" key="3">
    <source>
        <dbReference type="Proteomes" id="UP000246702"/>
    </source>
</evidence>
<evidence type="ECO:0000313" key="2">
    <source>
        <dbReference type="EMBL" id="PWY87308.1"/>
    </source>
</evidence>
<gene>
    <name evidence="2" type="ORF">BO94DRAFT_74481</name>
</gene>
<evidence type="ECO:0000256" key="1">
    <source>
        <dbReference type="SAM" id="MobiDB-lite"/>
    </source>
</evidence>
<name>A0A317WQW1_9EURO</name>
<dbReference type="EMBL" id="MSFK01000014">
    <property type="protein sequence ID" value="PWY87308.1"/>
    <property type="molecule type" value="Genomic_DNA"/>
</dbReference>
<dbReference type="RefSeq" id="XP_025467516.1">
    <property type="nucleotide sequence ID" value="XM_025617641.1"/>
</dbReference>
<feature type="region of interest" description="Disordered" evidence="1">
    <location>
        <begin position="94"/>
        <end position="132"/>
    </location>
</feature>